<dbReference type="GO" id="GO:0003777">
    <property type="term" value="F:microtubule motor activity"/>
    <property type="evidence" value="ECO:0007669"/>
    <property type="project" value="InterPro"/>
</dbReference>
<dbReference type="AlphaFoldDB" id="A0A1Q3EZ45"/>
<dbReference type="PROSITE" id="PS00411">
    <property type="entry name" value="KINESIN_MOTOR_1"/>
    <property type="match status" value="1"/>
</dbReference>
<evidence type="ECO:0000256" key="6">
    <source>
        <dbReference type="RuleBase" id="RU000394"/>
    </source>
</evidence>
<dbReference type="EMBL" id="GFDL01014473">
    <property type="protein sequence ID" value="JAV20572.1"/>
    <property type="molecule type" value="Transcribed_RNA"/>
</dbReference>
<keyword evidence="6" id="KW-0493">Microtubule</keyword>
<dbReference type="GO" id="GO:0051256">
    <property type="term" value="P:mitotic spindle midzone assembly"/>
    <property type="evidence" value="ECO:0007669"/>
    <property type="project" value="TreeGrafter"/>
</dbReference>
<dbReference type="GO" id="GO:0008017">
    <property type="term" value="F:microtubule binding"/>
    <property type="evidence" value="ECO:0007669"/>
    <property type="project" value="InterPro"/>
</dbReference>
<dbReference type="InterPro" id="IPR036961">
    <property type="entry name" value="Kinesin_motor_dom_sf"/>
</dbReference>
<keyword evidence="7" id="KW-0175">Coiled coil</keyword>
<name>A0A1Q3EZ45_CULTA</name>
<comment type="subcellular location">
    <subcellularLocation>
        <location evidence="1">Cytoplasm</location>
        <location evidence="1">Cytoskeleton</location>
    </subcellularLocation>
</comment>
<dbReference type="GO" id="GO:0005874">
    <property type="term" value="C:microtubule"/>
    <property type="evidence" value="ECO:0007669"/>
    <property type="project" value="UniProtKB-KW"/>
</dbReference>
<evidence type="ECO:0000259" key="9">
    <source>
        <dbReference type="PROSITE" id="PS50067"/>
    </source>
</evidence>
<dbReference type="PANTHER" id="PTHR24115:SF600">
    <property type="entry name" value="KINESIN-LIKE PROTEIN KIF23"/>
    <property type="match status" value="1"/>
</dbReference>
<reference evidence="10" key="1">
    <citation type="submission" date="2017-01" db="EMBL/GenBank/DDBJ databases">
        <title>A deep insight into the sialotranscriptome of adult male and female Cluex tarsalis mosquitoes.</title>
        <authorList>
            <person name="Ribeiro J.M."/>
            <person name="Moreira F."/>
            <person name="Bernard K.A."/>
            <person name="Calvo E."/>
        </authorList>
    </citation>
    <scope>NUCLEOTIDE SEQUENCE</scope>
    <source>
        <strain evidence="10">Kern County</strain>
        <tissue evidence="10">Salivary glands</tissue>
    </source>
</reference>
<dbReference type="FunFam" id="2.60.40.4330:FF:000002">
    <property type="entry name" value="Kinesin-like protein"/>
    <property type="match status" value="1"/>
</dbReference>
<dbReference type="SMART" id="SM00129">
    <property type="entry name" value="KISc"/>
    <property type="match status" value="1"/>
</dbReference>
<evidence type="ECO:0000256" key="1">
    <source>
        <dbReference type="ARBA" id="ARBA00004245"/>
    </source>
</evidence>
<feature type="region of interest" description="Disordered" evidence="8">
    <location>
        <begin position="807"/>
        <end position="873"/>
    </location>
</feature>
<dbReference type="InterPro" id="IPR027640">
    <property type="entry name" value="Kinesin-like_fam"/>
</dbReference>
<dbReference type="GO" id="GO:0005871">
    <property type="term" value="C:kinesin complex"/>
    <property type="evidence" value="ECO:0007669"/>
    <property type="project" value="TreeGrafter"/>
</dbReference>
<dbReference type="GO" id="GO:0005634">
    <property type="term" value="C:nucleus"/>
    <property type="evidence" value="ECO:0007669"/>
    <property type="project" value="TreeGrafter"/>
</dbReference>
<dbReference type="Gene3D" id="2.60.40.4330">
    <property type="entry name" value="Kinesin-like protein Kif23, Arf6-interacting domain"/>
    <property type="match status" value="1"/>
</dbReference>
<dbReference type="Gene3D" id="3.40.850.10">
    <property type="entry name" value="Kinesin motor domain"/>
    <property type="match status" value="1"/>
</dbReference>
<keyword evidence="4" id="KW-0963">Cytoplasm</keyword>
<dbReference type="GO" id="GO:0007018">
    <property type="term" value="P:microtubule-based movement"/>
    <property type="evidence" value="ECO:0007669"/>
    <property type="project" value="InterPro"/>
</dbReference>
<feature type="domain" description="Kinesin motor" evidence="9">
    <location>
        <begin position="33"/>
        <end position="437"/>
    </location>
</feature>
<evidence type="ECO:0000256" key="3">
    <source>
        <dbReference type="ARBA" id="ARBA00022840"/>
    </source>
</evidence>
<evidence type="ECO:0000256" key="2">
    <source>
        <dbReference type="ARBA" id="ARBA00022741"/>
    </source>
</evidence>
<feature type="compositionally biased region" description="Low complexity" evidence="8">
    <location>
        <begin position="18"/>
        <end position="31"/>
    </location>
</feature>
<keyword evidence="3 5" id="KW-0067">ATP-binding</keyword>
<dbReference type="GO" id="GO:0005524">
    <property type="term" value="F:ATP binding"/>
    <property type="evidence" value="ECO:0007669"/>
    <property type="project" value="UniProtKB-UniRule"/>
</dbReference>
<dbReference type="CDD" id="cd01368">
    <property type="entry name" value="KISc_KIF23_like"/>
    <property type="match status" value="1"/>
</dbReference>
<dbReference type="GO" id="GO:0016887">
    <property type="term" value="F:ATP hydrolysis activity"/>
    <property type="evidence" value="ECO:0007669"/>
    <property type="project" value="TreeGrafter"/>
</dbReference>
<proteinExistence type="inferred from homology"/>
<evidence type="ECO:0000256" key="5">
    <source>
        <dbReference type="PROSITE-ProRule" id="PRU00283"/>
    </source>
</evidence>
<feature type="binding site" evidence="5">
    <location>
        <begin position="120"/>
        <end position="127"/>
    </location>
    <ligand>
        <name>ATP</name>
        <dbReference type="ChEBI" id="CHEBI:30616"/>
    </ligand>
</feature>
<comment type="similarity">
    <text evidence="5 6">Belongs to the TRAFAC class myosin-kinesin ATPase superfamily. Kinesin family.</text>
</comment>
<evidence type="ECO:0000313" key="10">
    <source>
        <dbReference type="EMBL" id="JAV20572.1"/>
    </source>
</evidence>
<accession>A0A1Q3EZ45</accession>
<evidence type="ECO:0000256" key="7">
    <source>
        <dbReference type="SAM" id="Coils"/>
    </source>
</evidence>
<evidence type="ECO:0000256" key="4">
    <source>
        <dbReference type="ARBA" id="ARBA00023212"/>
    </source>
</evidence>
<dbReference type="PROSITE" id="PS50067">
    <property type="entry name" value="KINESIN_MOTOR_2"/>
    <property type="match status" value="1"/>
</dbReference>
<dbReference type="InterPro" id="IPR001752">
    <property type="entry name" value="Kinesin_motor_dom"/>
</dbReference>
<keyword evidence="5 6" id="KW-0505">Motor protein</keyword>
<feature type="region of interest" description="Disordered" evidence="8">
    <location>
        <begin position="1"/>
        <end position="31"/>
    </location>
</feature>
<dbReference type="Pfam" id="PF00225">
    <property type="entry name" value="Kinesin"/>
    <property type="match status" value="1"/>
</dbReference>
<evidence type="ECO:0000256" key="8">
    <source>
        <dbReference type="SAM" id="MobiDB-lite"/>
    </source>
</evidence>
<dbReference type="PANTHER" id="PTHR24115">
    <property type="entry name" value="KINESIN-RELATED"/>
    <property type="match status" value="1"/>
</dbReference>
<dbReference type="InterPro" id="IPR038105">
    <property type="entry name" value="Kif23_Arf-bd_sf"/>
</dbReference>
<dbReference type="InterPro" id="IPR027417">
    <property type="entry name" value="P-loop_NTPase"/>
</dbReference>
<feature type="compositionally biased region" description="Low complexity" evidence="8">
    <location>
        <begin position="825"/>
        <end position="844"/>
    </location>
</feature>
<dbReference type="SUPFAM" id="SSF52540">
    <property type="entry name" value="P-loop containing nucleoside triphosphate hydrolases"/>
    <property type="match status" value="1"/>
</dbReference>
<dbReference type="PRINTS" id="PR00380">
    <property type="entry name" value="KINESINHEAVY"/>
</dbReference>
<keyword evidence="4" id="KW-0206">Cytoskeleton</keyword>
<keyword evidence="2 5" id="KW-0547">Nucleotide-binding</keyword>
<dbReference type="InterPro" id="IPR032384">
    <property type="entry name" value="Kif23_Arf-bd"/>
</dbReference>
<dbReference type="Pfam" id="PF16540">
    <property type="entry name" value="MKLP1_Arf_bdg"/>
    <property type="match status" value="1"/>
</dbReference>
<sequence>MKTMRQKTPIKVFPRATPLSSRGNSGSSLPSDPVQVYCRVRPLPCDSDLSCLRVTAPNTVVLTPPEIAINYKISNLKETQYIFKHVFEPSASQHECYSTVAQPLVEALVRGKNGLLFTYGVTGSGKTYTMTGDMQHRGIMPRCLDALFRTIADFQAKKFIFKPDRLNGFDILSDADAALERQQELHSKLHRVRRKDTDPEIASKASVEPSELSGIDEDNIYSVFITYVEVYNNSVYDLLEETTIQKTLQSKMVREDANRNMFVHGVTEVEVKTMEEALEVFQIGQKRKRVGHTILNAESSRSHSVFTIRLVQAPVDNHGEHVVQDRNAVTVSQLSLVDLAGSERTNRTGNTGQRLREAGNINNSLMTLRTCLEILRENQMTGGNKKVPYRESKVTHLFKNYFDGEGHVRMIVCVNPRAEDYDETAQVMKFAEMTQDVQIARPTPVKVDVGLTPGRRKANQLYKIALSDIERRHGEVESKEIDLGLVYSLGPNFPELKLSGPEAESIIQELIKTLENRILKRKSLVDDFDARQDKFRMNLLKLEKDNAALKSENVSIKGVLAQSRQKIKAMENKIVIYESSIDDLNRRNRTLEERVRELNGQLNQKTQQLNQKEMEKERQRKKYNSKIAVESEKMSRELEIKLQEQKNKLKQEIDDKNERLMLVSKIISGETPVKRSNSVDELATPVSSRPAAGSKFYTPRAARGVAVANPRHRRSRSTGERWLEHRAANPVPLGTIMQPYIPDRKSVTALNDAQDVTGSKASKYCLITQEADTEGELETKLFKGDIIPTTGGGAQVILNDVELLKQYSPTRSPPGSNRKRTSSNQQQQQQHWQNGASVVVAASAPPMSEVQGTGSKYSTGIEGHANGGKKAKY</sequence>
<feature type="coiled-coil region" evidence="7">
    <location>
        <begin position="532"/>
        <end position="659"/>
    </location>
</feature>
<dbReference type="InterPro" id="IPR019821">
    <property type="entry name" value="Kinesin_motor_CS"/>
</dbReference>
<organism evidence="10">
    <name type="scientific">Culex tarsalis</name>
    <name type="common">Encephalitis mosquito</name>
    <dbReference type="NCBI Taxonomy" id="7177"/>
    <lineage>
        <taxon>Eukaryota</taxon>
        <taxon>Metazoa</taxon>
        <taxon>Ecdysozoa</taxon>
        <taxon>Arthropoda</taxon>
        <taxon>Hexapoda</taxon>
        <taxon>Insecta</taxon>
        <taxon>Pterygota</taxon>
        <taxon>Neoptera</taxon>
        <taxon>Endopterygota</taxon>
        <taxon>Diptera</taxon>
        <taxon>Nematocera</taxon>
        <taxon>Culicoidea</taxon>
        <taxon>Culicidae</taxon>
        <taxon>Culicinae</taxon>
        <taxon>Culicini</taxon>
        <taxon>Culex</taxon>
        <taxon>Culex</taxon>
    </lineage>
</organism>
<protein>
    <recommendedName>
        <fullName evidence="6">Kinesin-like protein</fullName>
    </recommendedName>
</protein>